<dbReference type="Gene3D" id="1.10.3720.10">
    <property type="entry name" value="MetI-like"/>
    <property type="match status" value="1"/>
</dbReference>
<evidence type="ECO:0000256" key="1">
    <source>
        <dbReference type="ARBA" id="ARBA00004651"/>
    </source>
</evidence>
<keyword evidence="4 9" id="KW-0812">Transmembrane</keyword>
<dbReference type="GO" id="GO:0015031">
    <property type="term" value="P:protein transport"/>
    <property type="evidence" value="ECO:0007669"/>
    <property type="project" value="UniProtKB-KW"/>
</dbReference>
<keyword evidence="5" id="KW-0571">Peptide transport</keyword>
<feature type="transmembrane region" description="Helical" evidence="9">
    <location>
        <begin position="162"/>
        <end position="181"/>
    </location>
</feature>
<dbReference type="SUPFAM" id="SSF161098">
    <property type="entry name" value="MetI-like"/>
    <property type="match status" value="1"/>
</dbReference>
<evidence type="ECO:0000256" key="2">
    <source>
        <dbReference type="ARBA" id="ARBA00022448"/>
    </source>
</evidence>
<dbReference type="InterPro" id="IPR025966">
    <property type="entry name" value="OppC_N"/>
</dbReference>
<sequence>MASDSTAPLTPGPTPAVAAPAGRIDFAYIWYQLRGSPLTLIGLGIILFVLLVMLLAPWISPYDPNALDLRARLAAPGAMHWLGTDQVGRDLLSRIIWGSRVSVTVGIAIVFFSMSIGTVLGAFSGLVGGKTDTVIMRFMDVLLSFPSFVMAMALAAALGPDLINAMLAIAVVRIPFYVRLARGQALSLRERAYVKAAVTFGASRRQIVLRHIIPNAMAPIIVQSTLDIGGAILTAAALSFIGLGAQQPTAEWGAMVSSGRDFLLDQWWYPTFPGLAILVTAVGFNLLGDGLRDIFDPRLKGK</sequence>
<dbReference type="GO" id="GO:0005886">
    <property type="term" value="C:plasma membrane"/>
    <property type="evidence" value="ECO:0007669"/>
    <property type="project" value="UniProtKB-SubCell"/>
</dbReference>
<keyword evidence="3" id="KW-1003">Cell membrane</keyword>
<keyword evidence="12" id="KW-1185">Reference proteome</keyword>
<evidence type="ECO:0000256" key="7">
    <source>
        <dbReference type="ARBA" id="ARBA00022989"/>
    </source>
</evidence>
<evidence type="ECO:0000256" key="6">
    <source>
        <dbReference type="ARBA" id="ARBA00022927"/>
    </source>
</evidence>
<feature type="transmembrane region" description="Helical" evidence="9">
    <location>
        <begin position="226"/>
        <end position="247"/>
    </location>
</feature>
<evidence type="ECO:0000259" key="10">
    <source>
        <dbReference type="PROSITE" id="PS50928"/>
    </source>
</evidence>
<evidence type="ECO:0000256" key="3">
    <source>
        <dbReference type="ARBA" id="ARBA00022475"/>
    </source>
</evidence>
<dbReference type="PANTHER" id="PTHR43386">
    <property type="entry name" value="OLIGOPEPTIDE TRANSPORT SYSTEM PERMEASE PROTEIN APPC"/>
    <property type="match status" value="1"/>
</dbReference>
<evidence type="ECO:0000256" key="9">
    <source>
        <dbReference type="RuleBase" id="RU363032"/>
    </source>
</evidence>
<organism evidence="11 12">
    <name type="scientific">Hypericibacter adhaerens</name>
    <dbReference type="NCBI Taxonomy" id="2602016"/>
    <lineage>
        <taxon>Bacteria</taxon>
        <taxon>Pseudomonadati</taxon>
        <taxon>Pseudomonadota</taxon>
        <taxon>Alphaproteobacteria</taxon>
        <taxon>Rhodospirillales</taxon>
        <taxon>Dongiaceae</taxon>
        <taxon>Hypericibacter</taxon>
    </lineage>
</organism>
<dbReference type="Pfam" id="PF00528">
    <property type="entry name" value="BPD_transp_1"/>
    <property type="match status" value="1"/>
</dbReference>
<comment type="subcellular location">
    <subcellularLocation>
        <location evidence="1 9">Cell membrane</location>
        <topology evidence="1 9">Multi-pass membrane protein</topology>
    </subcellularLocation>
</comment>
<dbReference type="OrthoDB" id="9766870at2"/>
<dbReference type="CDD" id="cd06261">
    <property type="entry name" value="TM_PBP2"/>
    <property type="match status" value="1"/>
</dbReference>
<dbReference type="RefSeq" id="WP_151118793.1">
    <property type="nucleotide sequence ID" value="NZ_CP042582.1"/>
</dbReference>
<protein>
    <submittedName>
        <fullName evidence="11">Cytochrome c550</fullName>
    </submittedName>
</protein>
<evidence type="ECO:0000256" key="5">
    <source>
        <dbReference type="ARBA" id="ARBA00022856"/>
    </source>
</evidence>
<keyword evidence="6" id="KW-0653">Protein transport</keyword>
<dbReference type="Proteomes" id="UP000325797">
    <property type="component" value="Chromosome"/>
</dbReference>
<keyword evidence="8 9" id="KW-0472">Membrane</keyword>
<feature type="transmembrane region" description="Helical" evidence="9">
    <location>
        <begin position="101"/>
        <end position="126"/>
    </location>
</feature>
<evidence type="ECO:0000313" key="12">
    <source>
        <dbReference type="Proteomes" id="UP000325797"/>
    </source>
</evidence>
<feature type="transmembrane region" description="Helical" evidence="9">
    <location>
        <begin position="38"/>
        <end position="59"/>
    </location>
</feature>
<dbReference type="KEGG" id="hadh:FRZ61_33490"/>
<evidence type="ECO:0000256" key="8">
    <source>
        <dbReference type="ARBA" id="ARBA00023136"/>
    </source>
</evidence>
<dbReference type="AlphaFoldDB" id="A0A5J6N156"/>
<feature type="domain" description="ABC transmembrane type-1" evidence="10">
    <location>
        <begin position="99"/>
        <end position="288"/>
    </location>
</feature>
<dbReference type="PROSITE" id="PS50928">
    <property type="entry name" value="ABC_TM1"/>
    <property type="match status" value="1"/>
</dbReference>
<dbReference type="EMBL" id="CP042582">
    <property type="protein sequence ID" value="QEX23411.1"/>
    <property type="molecule type" value="Genomic_DNA"/>
</dbReference>
<gene>
    <name evidence="11" type="ORF">FRZ61_33490</name>
</gene>
<feature type="transmembrane region" description="Helical" evidence="9">
    <location>
        <begin position="138"/>
        <end position="156"/>
    </location>
</feature>
<accession>A0A5J6N156</accession>
<proteinExistence type="inferred from homology"/>
<evidence type="ECO:0000313" key="11">
    <source>
        <dbReference type="EMBL" id="QEX23411.1"/>
    </source>
</evidence>
<dbReference type="PANTHER" id="PTHR43386:SF1">
    <property type="entry name" value="D,D-DIPEPTIDE TRANSPORT SYSTEM PERMEASE PROTEIN DDPC-RELATED"/>
    <property type="match status" value="1"/>
</dbReference>
<name>A0A5J6N156_9PROT</name>
<dbReference type="InterPro" id="IPR035906">
    <property type="entry name" value="MetI-like_sf"/>
</dbReference>
<feature type="transmembrane region" description="Helical" evidence="9">
    <location>
        <begin position="267"/>
        <end position="288"/>
    </location>
</feature>
<dbReference type="NCBIfam" id="NF007376">
    <property type="entry name" value="PRK09881.1"/>
    <property type="match status" value="1"/>
</dbReference>
<comment type="similarity">
    <text evidence="9">Belongs to the binding-protein-dependent transport system permease family.</text>
</comment>
<keyword evidence="7 9" id="KW-1133">Transmembrane helix</keyword>
<dbReference type="InterPro" id="IPR050366">
    <property type="entry name" value="BP-dependent_transpt_permease"/>
</dbReference>
<dbReference type="InterPro" id="IPR000515">
    <property type="entry name" value="MetI-like"/>
</dbReference>
<dbReference type="Pfam" id="PF12911">
    <property type="entry name" value="OppC_N"/>
    <property type="match status" value="1"/>
</dbReference>
<keyword evidence="2 9" id="KW-0813">Transport</keyword>
<dbReference type="GO" id="GO:0071916">
    <property type="term" value="F:dipeptide transmembrane transporter activity"/>
    <property type="evidence" value="ECO:0007669"/>
    <property type="project" value="TreeGrafter"/>
</dbReference>
<reference evidence="11 12" key="1">
    <citation type="submission" date="2019-08" db="EMBL/GenBank/DDBJ databases">
        <title>Hyperibacter terrae gen. nov., sp. nov. and Hyperibacter viscosus sp. nov., two new members in the family Rhodospirillaceae isolated from the rhizosphere of Hypericum perforatum.</title>
        <authorList>
            <person name="Noviana Z."/>
        </authorList>
    </citation>
    <scope>NUCLEOTIDE SEQUENCE [LARGE SCALE GENOMIC DNA]</scope>
    <source>
        <strain evidence="11 12">R5959</strain>
    </source>
</reference>
<evidence type="ECO:0000256" key="4">
    <source>
        <dbReference type="ARBA" id="ARBA00022692"/>
    </source>
</evidence>